<reference evidence="2" key="1">
    <citation type="submission" date="2023-01" db="EMBL/GenBank/DDBJ databases">
        <title>Genome assembly of the deep-sea coral Lophelia pertusa.</title>
        <authorList>
            <person name="Herrera S."/>
            <person name="Cordes E."/>
        </authorList>
    </citation>
    <scope>NUCLEOTIDE SEQUENCE</scope>
    <source>
        <strain evidence="2">USNM1676648</strain>
        <tissue evidence="2">Polyp</tissue>
    </source>
</reference>
<evidence type="ECO:0000313" key="2">
    <source>
        <dbReference type="EMBL" id="KAJ7384783.1"/>
    </source>
</evidence>
<keyword evidence="1" id="KW-1133">Transmembrane helix</keyword>
<dbReference type="Proteomes" id="UP001163046">
    <property type="component" value="Unassembled WGS sequence"/>
</dbReference>
<feature type="transmembrane region" description="Helical" evidence="1">
    <location>
        <begin position="107"/>
        <end position="130"/>
    </location>
</feature>
<keyword evidence="3" id="KW-1185">Reference proteome</keyword>
<evidence type="ECO:0000313" key="3">
    <source>
        <dbReference type="Proteomes" id="UP001163046"/>
    </source>
</evidence>
<comment type="caution">
    <text evidence="2">The sequence shown here is derived from an EMBL/GenBank/DDBJ whole genome shotgun (WGS) entry which is preliminary data.</text>
</comment>
<dbReference type="EMBL" id="MU825885">
    <property type="protein sequence ID" value="KAJ7384783.1"/>
    <property type="molecule type" value="Genomic_DNA"/>
</dbReference>
<feature type="transmembrane region" description="Helical" evidence="1">
    <location>
        <begin position="300"/>
        <end position="322"/>
    </location>
</feature>
<gene>
    <name evidence="2" type="ORF">OS493_020375</name>
</gene>
<proteinExistence type="predicted"/>
<protein>
    <submittedName>
        <fullName evidence="2">Uncharacterized protein</fullName>
    </submittedName>
</protein>
<accession>A0A9W9ZN63</accession>
<dbReference type="OrthoDB" id="5956436at2759"/>
<keyword evidence="1" id="KW-0812">Transmembrane</keyword>
<keyword evidence="1" id="KW-0472">Membrane</keyword>
<feature type="transmembrane region" description="Helical" evidence="1">
    <location>
        <begin position="261"/>
        <end position="280"/>
    </location>
</feature>
<name>A0A9W9ZN63_9CNID</name>
<feature type="transmembrane region" description="Helical" evidence="1">
    <location>
        <begin position="153"/>
        <end position="175"/>
    </location>
</feature>
<organism evidence="2 3">
    <name type="scientific">Desmophyllum pertusum</name>
    <dbReference type="NCBI Taxonomy" id="174260"/>
    <lineage>
        <taxon>Eukaryota</taxon>
        <taxon>Metazoa</taxon>
        <taxon>Cnidaria</taxon>
        <taxon>Anthozoa</taxon>
        <taxon>Hexacorallia</taxon>
        <taxon>Scleractinia</taxon>
        <taxon>Caryophylliina</taxon>
        <taxon>Caryophylliidae</taxon>
        <taxon>Desmophyllum</taxon>
    </lineage>
</organism>
<sequence>METEQLIPPLQQTYLYFRLTREPRNATRLTEFILTVFKISFCSLGLWGHQSWNYIPRILFMVVCVYQVVYQLHIDFTGCPNFDCRRFMQNLTDNDTLRKDDVATGNALFSIVSLAAVISYLIFIGCFFVARRKDSALVSPSESMMVDINKTDAILLFLAFVFVIATFMGLGASFYKIPATNQIRDPFTIAVVTGTGAQFLVHWASINTCHVFAVSSSTIGTFAQDALRRIQDVQIKTLDDVIRIHEDLCTVVFNTVSAYSVWFVLHWFTYGAGVVVAVIYTEEEVISRTKYHTQMPEFVFLGLLFVSVLYLFVFPCVCAARITSNCAGKITDAKNNTPH</sequence>
<evidence type="ECO:0000256" key="1">
    <source>
        <dbReference type="SAM" id="Phobius"/>
    </source>
</evidence>
<feature type="transmembrane region" description="Helical" evidence="1">
    <location>
        <begin position="187"/>
        <end position="206"/>
    </location>
</feature>
<dbReference type="AlphaFoldDB" id="A0A9W9ZN63"/>